<evidence type="ECO:0000256" key="6">
    <source>
        <dbReference type="SAM" id="SignalP"/>
    </source>
</evidence>
<keyword evidence="3" id="KW-0813">Transport</keyword>
<name>A0A844W2E9_9RHOB</name>
<organism evidence="7 8">
    <name type="scientific">Pseudooceanicola pacificus</name>
    <dbReference type="NCBI Taxonomy" id="2676438"/>
    <lineage>
        <taxon>Bacteria</taxon>
        <taxon>Pseudomonadati</taxon>
        <taxon>Pseudomonadota</taxon>
        <taxon>Alphaproteobacteria</taxon>
        <taxon>Rhodobacterales</taxon>
        <taxon>Paracoccaceae</taxon>
        <taxon>Pseudooceanicola</taxon>
    </lineage>
</organism>
<evidence type="ECO:0000256" key="3">
    <source>
        <dbReference type="ARBA" id="ARBA00022448"/>
    </source>
</evidence>
<dbReference type="CDD" id="cd13602">
    <property type="entry name" value="PBP2_TRAP_BpDctp6_7"/>
    <property type="match status" value="1"/>
</dbReference>
<keyword evidence="5" id="KW-0574">Periplasm</keyword>
<dbReference type="PANTHER" id="PTHR33376:SF7">
    <property type="entry name" value="C4-DICARBOXYLATE-BINDING PROTEIN DCTB"/>
    <property type="match status" value="1"/>
</dbReference>
<evidence type="ECO:0000313" key="8">
    <source>
        <dbReference type="Proteomes" id="UP000443843"/>
    </source>
</evidence>
<dbReference type="Proteomes" id="UP000443843">
    <property type="component" value="Unassembled WGS sequence"/>
</dbReference>
<keyword evidence="8" id="KW-1185">Reference proteome</keyword>
<evidence type="ECO:0000256" key="1">
    <source>
        <dbReference type="ARBA" id="ARBA00004418"/>
    </source>
</evidence>
<dbReference type="Pfam" id="PF03480">
    <property type="entry name" value="DctP"/>
    <property type="match status" value="1"/>
</dbReference>
<evidence type="ECO:0000313" key="7">
    <source>
        <dbReference type="EMBL" id="MWB77957.1"/>
    </source>
</evidence>
<accession>A0A844W2E9</accession>
<dbReference type="SUPFAM" id="SSF53850">
    <property type="entry name" value="Periplasmic binding protein-like II"/>
    <property type="match status" value="1"/>
</dbReference>
<dbReference type="InterPro" id="IPR038404">
    <property type="entry name" value="TRAP_DctP_sf"/>
</dbReference>
<dbReference type="RefSeq" id="WP_160382209.1">
    <property type="nucleotide sequence ID" value="NZ_WNXQ01000003.1"/>
</dbReference>
<comment type="caution">
    <text evidence="7">The sequence shown here is derived from an EMBL/GenBank/DDBJ whole genome shotgun (WGS) entry which is preliminary data.</text>
</comment>
<comment type="subcellular location">
    <subcellularLocation>
        <location evidence="1">Periplasm</location>
    </subcellularLocation>
</comment>
<dbReference type="Gene3D" id="3.40.190.170">
    <property type="entry name" value="Bacterial extracellular solute-binding protein, family 7"/>
    <property type="match status" value="1"/>
</dbReference>
<proteinExistence type="inferred from homology"/>
<reference evidence="7 8" key="1">
    <citation type="submission" date="2019-11" db="EMBL/GenBank/DDBJ databases">
        <title>Pseudooceanicola pacifica sp. nov., isolated from deep-sea sediment of the Pacific Ocean.</title>
        <authorList>
            <person name="Lyu L."/>
        </authorList>
    </citation>
    <scope>NUCLEOTIDE SEQUENCE [LARGE SCALE GENOMIC DNA]</scope>
    <source>
        <strain evidence="7 8">216_PA32_1</strain>
    </source>
</reference>
<feature type="signal peptide" evidence="6">
    <location>
        <begin position="1"/>
        <end position="24"/>
    </location>
</feature>
<comment type="similarity">
    <text evidence="2">Belongs to the bacterial solute-binding protein 7 family.</text>
</comment>
<evidence type="ECO:0000256" key="5">
    <source>
        <dbReference type="ARBA" id="ARBA00022764"/>
    </source>
</evidence>
<evidence type="ECO:0000256" key="2">
    <source>
        <dbReference type="ARBA" id="ARBA00009023"/>
    </source>
</evidence>
<dbReference type="InterPro" id="IPR018389">
    <property type="entry name" value="DctP_fam"/>
</dbReference>
<sequence>MKPIGKTCQVAVLTSALFAAPLAAQEAVNLKVVGTWGYLNTWNQVEKPFWTEELKAASNGKITVEALPMTEVGLKGFEVMRMLQLGVFDGAHGIISYLGDDPVAEGADLAGVVQTWDEAKAAVAAYEPVLAESFDKTYDAKLLGVYPFPSQLLYCNAPISGLADLKGKKIRSYSKSMSDLFTGLGATPVTIAFGEVVPALQLGTVDCAVSGTLPSYTSGWGEATTHLVRLSTGYAFSFAAVSKVSWDRMDEETRDIIASNAGAMIDRAWEIGQKDDEMGIACLTDGPCEVGDPAGLVDVALSDADRAQLADVLQATVLESFGARCGAACSATWNETIGRAVHLTIAE</sequence>
<dbReference type="EMBL" id="WNXQ01000003">
    <property type="protein sequence ID" value="MWB77957.1"/>
    <property type="molecule type" value="Genomic_DNA"/>
</dbReference>
<evidence type="ECO:0000256" key="4">
    <source>
        <dbReference type="ARBA" id="ARBA00022729"/>
    </source>
</evidence>
<dbReference type="PANTHER" id="PTHR33376">
    <property type="match status" value="1"/>
</dbReference>
<dbReference type="GO" id="GO:0055085">
    <property type="term" value="P:transmembrane transport"/>
    <property type="evidence" value="ECO:0007669"/>
    <property type="project" value="InterPro"/>
</dbReference>
<dbReference type="NCBIfam" id="NF037995">
    <property type="entry name" value="TRAP_S1"/>
    <property type="match status" value="1"/>
</dbReference>
<protein>
    <submittedName>
        <fullName evidence="7">Transporter</fullName>
    </submittedName>
</protein>
<dbReference type="AlphaFoldDB" id="A0A844W2E9"/>
<gene>
    <name evidence="7" type="ORF">GLS40_07980</name>
</gene>
<dbReference type="GO" id="GO:0042597">
    <property type="term" value="C:periplasmic space"/>
    <property type="evidence" value="ECO:0007669"/>
    <property type="project" value="UniProtKB-SubCell"/>
</dbReference>
<feature type="chain" id="PRO_5033000321" evidence="6">
    <location>
        <begin position="25"/>
        <end position="347"/>
    </location>
</feature>
<keyword evidence="4 6" id="KW-0732">Signal</keyword>